<evidence type="ECO:0000256" key="9">
    <source>
        <dbReference type="ARBA" id="ARBA00023310"/>
    </source>
</evidence>
<evidence type="ECO:0000256" key="4">
    <source>
        <dbReference type="ARBA" id="ARBA00022448"/>
    </source>
</evidence>
<dbReference type="SUPFAM" id="SSF52943">
    <property type="entry name" value="ATP synthase (F1-ATPase), gamma subunit"/>
    <property type="match status" value="1"/>
</dbReference>
<dbReference type="CDD" id="cd12151">
    <property type="entry name" value="F1-ATPase_gamma"/>
    <property type="match status" value="1"/>
</dbReference>
<dbReference type="Pfam" id="PF00231">
    <property type="entry name" value="ATP-synt"/>
    <property type="match status" value="1"/>
</dbReference>
<organism evidence="10 11">
    <name type="scientific">Holospora obtusa F1</name>
    <dbReference type="NCBI Taxonomy" id="1399147"/>
    <lineage>
        <taxon>Bacteria</taxon>
        <taxon>Pseudomonadati</taxon>
        <taxon>Pseudomonadota</taxon>
        <taxon>Alphaproteobacteria</taxon>
        <taxon>Holosporales</taxon>
        <taxon>Holosporaceae</taxon>
        <taxon>Holospora</taxon>
    </lineage>
</organism>
<dbReference type="GO" id="GO:0045259">
    <property type="term" value="C:proton-transporting ATP synthase complex"/>
    <property type="evidence" value="ECO:0007669"/>
    <property type="project" value="UniProtKB-KW"/>
</dbReference>
<keyword evidence="9" id="KW-0066">ATP synthesis</keyword>
<evidence type="ECO:0000313" key="11">
    <source>
        <dbReference type="Proteomes" id="UP000019112"/>
    </source>
</evidence>
<dbReference type="InterPro" id="IPR000131">
    <property type="entry name" value="ATP_synth_F1_gsu"/>
</dbReference>
<keyword evidence="11" id="KW-1185">Reference proteome</keyword>
<evidence type="ECO:0000256" key="2">
    <source>
        <dbReference type="ARBA" id="ARBA00004170"/>
    </source>
</evidence>
<dbReference type="PRINTS" id="PR00126">
    <property type="entry name" value="ATPASEGAMMA"/>
</dbReference>
<dbReference type="Proteomes" id="UP000019112">
    <property type="component" value="Unassembled WGS sequence"/>
</dbReference>
<dbReference type="Gene3D" id="1.10.287.80">
    <property type="entry name" value="ATP synthase, gamma subunit, helix hairpin domain"/>
    <property type="match status" value="1"/>
</dbReference>
<dbReference type="STRING" id="1399147.P618_200656"/>
<protein>
    <submittedName>
        <fullName evidence="10">ATP synthase gamma chain</fullName>
    </submittedName>
</protein>
<comment type="function">
    <text evidence="1">Produces ATP from ADP in the presence of a proton gradient across the membrane. The gamma chain is believed to be important in regulating ATPase activity and the flow of protons through the CF(0) complex.</text>
</comment>
<dbReference type="AlphaFoldDB" id="W6TEI1"/>
<evidence type="ECO:0000256" key="1">
    <source>
        <dbReference type="ARBA" id="ARBA00003456"/>
    </source>
</evidence>
<sequence>MITLKELRSKRKSVAGIEQLTKALKMVSQTKLLKAQHQWRRAQKELDSMVRRLEHLRYFDFLDQTSLEKKEKPIITDSKETVLDPKHLVVLASDRGFCGGFNGKIQKAFLECMLQMQTLKRVTIVGKKITLWGQKEALRYPHVQFEFLHSIQNFAQKDAAHWLENIYKASDNEDLQGCYVLYMHYVNAISQHVVWGSLGNFSPDHKKKFEEEESFFFMEKSVGEYFNQTLPLLLPDHSTLLKSWEKMCTCKHFLSLIQEHLVSEHSARMMAMEQAGDNASQLLSSLQKQYNYLRQNQITKELVEITAALQSVE</sequence>
<dbReference type="OrthoDB" id="9812769at2"/>
<dbReference type="EMBL" id="AWTR02000061">
    <property type="protein sequence ID" value="ETZ07174.1"/>
    <property type="molecule type" value="Genomic_DNA"/>
</dbReference>
<proteinExistence type="inferred from homology"/>
<evidence type="ECO:0000256" key="5">
    <source>
        <dbReference type="ARBA" id="ARBA00022781"/>
    </source>
</evidence>
<comment type="subcellular location">
    <subcellularLocation>
        <location evidence="2">Membrane</location>
        <topology evidence="2">Peripheral membrane protein</topology>
    </subcellularLocation>
</comment>
<dbReference type="PANTHER" id="PTHR11693:SF22">
    <property type="entry name" value="ATP SYNTHASE SUBUNIT GAMMA, MITOCHONDRIAL"/>
    <property type="match status" value="1"/>
</dbReference>
<dbReference type="Gene3D" id="3.40.1380.10">
    <property type="match status" value="1"/>
</dbReference>
<evidence type="ECO:0000313" key="10">
    <source>
        <dbReference type="EMBL" id="ETZ07174.1"/>
    </source>
</evidence>
<keyword evidence="4" id="KW-0813">Transport</keyword>
<keyword evidence="7" id="KW-0472">Membrane</keyword>
<keyword evidence="5" id="KW-0375">Hydrogen ion transport</keyword>
<evidence type="ECO:0000256" key="6">
    <source>
        <dbReference type="ARBA" id="ARBA00023065"/>
    </source>
</evidence>
<evidence type="ECO:0000256" key="8">
    <source>
        <dbReference type="ARBA" id="ARBA00023196"/>
    </source>
</evidence>
<dbReference type="eggNOG" id="COG0224">
    <property type="taxonomic scope" value="Bacteria"/>
</dbReference>
<comment type="caution">
    <text evidence="10">The sequence shown here is derived from an EMBL/GenBank/DDBJ whole genome shotgun (WGS) entry which is preliminary data.</text>
</comment>
<dbReference type="PANTHER" id="PTHR11693">
    <property type="entry name" value="ATP SYNTHASE GAMMA CHAIN"/>
    <property type="match status" value="1"/>
</dbReference>
<comment type="similarity">
    <text evidence="3">Belongs to the ATPase gamma chain family.</text>
</comment>
<reference evidence="10 11" key="1">
    <citation type="journal article" date="2014" name="FEMS Microbiol. Lett.">
        <title>Draft genome sequences of three Holospora species (Holospora obtusa, Holospora undulata, and Holospora elegans), endonuclear symbiotic bacteria of the ciliate Paramecium caudatum.</title>
        <authorList>
            <person name="Dohra H."/>
            <person name="Tanaka K."/>
            <person name="Suzuki T."/>
            <person name="Fujishima M."/>
            <person name="Suzuki H."/>
        </authorList>
    </citation>
    <scope>NUCLEOTIDE SEQUENCE [LARGE SCALE GENOMIC DNA]</scope>
    <source>
        <strain evidence="10 11">F1</strain>
    </source>
</reference>
<accession>W6TEI1</accession>
<dbReference type="GO" id="GO:0046933">
    <property type="term" value="F:proton-transporting ATP synthase activity, rotational mechanism"/>
    <property type="evidence" value="ECO:0007669"/>
    <property type="project" value="InterPro"/>
</dbReference>
<dbReference type="RefSeq" id="WP_021827342.1">
    <property type="nucleotide sequence ID" value="NZ_AWTR02000061.1"/>
</dbReference>
<gene>
    <name evidence="10" type="ORF">P618_200656</name>
</gene>
<evidence type="ECO:0000256" key="7">
    <source>
        <dbReference type="ARBA" id="ARBA00023136"/>
    </source>
</evidence>
<keyword evidence="8" id="KW-0139">CF(1)</keyword>
<name>W6TEI1_HOLOB</name>
<evidence type="ECO:0000256" key="3">
    <source>
        <dbReference type="ARBA" id="ARBA00007681"/>
    </source>
</evidence>
<dbReference type="InterPro" id="IPR035968">
    <property type="entry name" value="ATP_synth_F1_ATPase_gsu"/>
</dbReference>
<keyword evidence="6" id="KW-0406">Ion transport</keyword>